<dbReference type="Pfam" id="PF00440">
    <property type="entry name" value="TetR_N"/>
    <property type="match status" value="1"/>
</dbReference>
<dbReference type="PROSITE" id="PS50977">
    <property type="entry name" value="HTH_TETR_2"/>
    <property type="match status" value="1"/>
</dbReference>
<evidence type="ECO:0000256" key="2">
    <source>
        <dbReference type="ARBA" id="ARBA00023125"/>
    </source>
</evidence>
<evidence type="ECO:0000313" key="6">
    <source>
        <dbReference type="EMBL" id="OWK28444.1"/>
    </source>
</evidence>
<dbReference type="Proteomes" id="UP000197290">
    <property type="component" value="Unassembled WGS sequence"/>
</dbReference>
<dbReference type="Gene3D" id="1.10.357.10">
    <property type="entry name" value="Tetracycline Repressor, domain 2"/>
    <property type="match status" value="1"/>
</dbReference>
<proteinExistence type="predicted"/>
<protein>
    <submittedName>
        <fullName evidence="6">HTH-type transcriptional regulator BetI</fullName>
    </submittedName>
</protein>
<dbReference type="InterPro" id="IPR009057">
    <property type="entry name" value="Homeodomain-like_sf"/>
</dbReference>
<sequence length="298" mass="32659">MASATTPAAAGAETITLSRRAIYDLVWANPMSSAAAELGLSGNGLAKICDRLLIPYPTRGYWAKVYAGRDQPQLPLPDAPPGTATEVAIAPARAPSRRPRSRLSRQERERQILAEAERVVRTEGVHAMSLKRIARDIGISEAQIYNYYSSATDLLVAMTRAELTEMNKARLAASRHCTDPQMRYTLTTLAYLRQVAIRGELLQQLLGVPEVRVALRHEHEERRHANRTVLGEVFEETYGVPPRISTMVGALSTAMSLRAGRLLARGKIDLALAERLVMPLIGASNALMIERHGTKGSS</sequence>
<accession>A0A245ZFC4</accession>
<keyword evidence="2 4" id="KW-0238">DNA-binding</keyword>
<dbReference type="EMBL" id="NBBI01000006">
    <property type="protein sequence ID" value="OWK28444.1"/>
    <property type="molecule type" value="Genomic_DNA"/>
</dbReference>
<dbReference type="GO" id="GO:0003700">
    <property type="term" value="F:DNA-binding transcription factor activity"/>
    <property type="evidence" value="ECO:0007669"/>
    <property type="project" value="TreeGrafter"/>
</dbReference>
<dbReference type="AlphaFoldDB" id="A0A245ZFC4"/>
<keyword evidence="3" id="KW-0804">Transcription</keyword>
<evidence type="ECO:0000256" key="3">
    <source>
        <dbReference type="ARBA" id="ARBA00023163"/>
    </source>
</evidence>
<dbReference type="PANTHER" id="PTHR30055">
    <property type="entry name" value="HTH-TYPE TRANSCRIPTIONAL REGULATOR RUTR"/>
    <property type="match status" value="1"/>
</dbReference>
<organism evidence="6 7">
    <name type="scientific">Sphingomonas dokdonensis</name>
    <dbReference type="NCBI Taxonomy" id="344880"/>
    <lineage>
        <taxon>Bacteria</taxon>
        <taxon>Pseudomonadati</taxon>
        <taxon>Pseudomonadota</taxon>
        <taxon>Alphaproteobacteria</taxon>
        <taxon>Sphingomonadales</taxon>
        <taxon>Sphingomonadaceae</taxon>
        <taxon>Sphingomonas</taxon>
    </lineage>
</organism>
<gene>
    <name evidence="6" type="primary">betI_2</name>
    <name evidence="6" type="ORF">SPDO_28470</name>
</gene>
<name>A0A245ZFC4_9SPHN</name>
<keyword evidence="1" id="KW-0805">Transcription regulation</keyword>
<dbReference type="OrthoDB" id="9777694at2"/>
<evidence type="ECO:0000256" key="1">
    <source>
        <dbReference type="ARBA" id="ARBA00023015"/>
    </source>
</evidence>
<feature type="domain" description="HTH tetR-type" evidence="5">
    <location>
        <begin position="106"/>
        <end position="166"/>
    </location>
</feature>
<keyword evidence="7" id="KW-1185">Reference proteome</keyword>
<feature type="DNA-binding region" description="H-T-H motif" evidence="4">
    <location>
        <begin position="129"/>
        <end position="148"/>
    </location>
</feature>
<evidence type="ECO:0000256" key="4">
    <source>
        <dbReference type="PROSITE-ProRule" id="PRU00335"/>
    </source>
</evidence>
<dbReference type="PANTHER" id="PTHR30055:SF234">
    <property type="entry name" value="HTH-TYPE TRANSCRIPTIONAL REGULATOR BETI"/>
    <property type="match status" value="1"/>
</dbReference>
<comment type="caution">
    <text evidence="6">The sequence shown here is derived from an EMBL/GenBank/DDBJ whole genome shotgun (WGS) entry which is preliminary data.</text>
</comment>
<dbReference type="InterPro" id="IPR050109">
    <property type="entry name" value="HTH-type_TetR-like_transc_reg"/>
</dbReference>
<reference evidence="6 7" key="1">
    <citation type="submission" date="2017-03" db="EMBL/GenBank/DDBJ databases">
        <title>Genome sequence of Sphingomonas dokdonensis DSM 21029.</title>
        <authorList>
            <person name="Poehlein A."/>
            <person name="Wuebbeler J.H."/>
            <person name="Steinbuechel A."/>
            <person name="Daniel R."/>
        </authorList>
    </citation>
    <scope>NUCLEOTIDE SEQUENCE [LARGE SCALE GENOMIC DNA]</scope>
    <source>
        <strain evidence="6 7">DSM 21029</strain>
    </source>
</reference>
<evidence type="ECO:0000259" key="5">
    <source>
        <dbReference type="PROSITE" id="PS50977"/>
    </source>
</evidence>
<dbReference type="GO" id="GO:0000976">
    <property type="term" value="F:transcription cis-regulatory region binding"/>
    <property type="evidence" value="ECO:0007669"/>
    <property type="project" value="TreeGrafter"/>
</dbReference>
<evidence type="ECO:0000313" key="7">
    <source>
        <dbReference type="Proteomes" id="UP000197290"/>
    </source>
</evidence>
<dbReference type="SUPFAM" id="SSF46689">
    <property type="entry name" value="Homeodomain-like"/>
    <property type="match status" value="1"/>
</dbReference>
<dbReference type="InterPro" id="IPR001647">
    <property type="entry name" value="HTH_TetR"/>
</dbReference>
<dbReference type="RefSeq" id="WP_088368163.1">
    <property type="nucleotide sequence ID" value="NZ_NBBI01000006.1"/>
</dbReference>